<name>A0A7S0PL24_9CHLO</name>
<dbReference type="InterPro" id="IPR003010">
    <property type="entry name" value="C-N_Hydrolase"/>
</dbReference>
<dbReference type="Pfam" id="PF00795">
    <property type="entry name" value="CN_hydrolase"/>
    <property type="match status" value="1"/>
</dbReference>
<gene>
    <name evidence="2" type="ORF">OMED0929_LOCUS1465</name>
</gene>
<dbReference type="PANTHER" id="PTHR11750:SF26">
    <property type="entry name" value="PROTEIN N-TERMINAL AMIDASE"/>
    <property type="match status" value="1"/>
</dbReference>
<protein>
    <recommendedName>
        <fullName evidence="1">CN hydrolase domain-containing protein</fullName>
    </recommendedName>
</protein>
<dbReference type="EMBL" id="HBEW01001741">
    <property type="protein sequence ID" value="CAD8577928.1"/>
    <property type="molecule type" value="Transcribed_RNA"/>
</dbReference>
<organism evidence="2">
    <name type="scientific">Ostreococcus mediterraneus</name>
    <dbReference type="NCBI Taxonomy" id="1486918"/>
    <lineage>
        <taxon>Eukaryota</taxon>
        <taxon>Viridiplantae</taxon>
        <taxon>Chlorophyta</taxon>
        <taxon>Mamiellophyceae</taxon>
        <taxon>Mamiellales</taxon>
        <taxon>Bathycoccaceae</taxon>
        <taxon>Ostreococcus</taxon>
    </lineage>
</organism>
<proteinExistence type="predicted"/>
<evidence type="ECO:0000313" key="2">
    <source>
        <dbReference type="EMBL" id="CAD8577928.1"/>
    </source>
</evidence>
<dbReference type="Gene3D" id="3.60.110.10">
    <property type="entry name" value="Carbon-nitrogen hydrolase"/>
    <property type="match status" value="1"/>
</dbReference>
<dbReference type="PANTHER" id="PTHR11750">
    <property type="entry name" value="PROTEIN N-TERMINAL AMIDASE"/>
    <property type="match status" value="1"/>
</dbReference>
<reference evidence="2" key="1">
    <citation type="submission" date="2021-01" db="EMBL/GenBank/DDBJ databases">
        <authorList>
            <person name="Corre E."/>
            <person name="Pelletier E."/>
            <person name="Niang G."/>
            <person name="Scheremetjew M."/>
            <person name="Finn R."/>
            <person name="Kale V."/>
            <person name="Holt S."/>
            <person name="Cochrane G."/>
            <person name="Meng A."/>
            <person name="Brown T."/>
            <person name="Cohen L."/>
        </authorList>
    </citation>
    <scope>NUCLEOTIDE SEQUENCE</scope>
    <source>
        <strain evidence="2">Clade-D-RCC2572</strain>
    </source>
</reference>
<dbReference type="SUPFAM" id="SSF56317">
    <property type="entry name" value="Carbon-nitrogen hydrolase"/>
    <property type="match status" value="1"/>
</dbReference>
<sequence>MRRRTALVACVVQNDPGARTKRENLARVSAIVERALDDVEGGGGDVGVVVCAECFAHEYALTAERARALSETGAGERDGECVTWARALATRARCVVVVGYVRAVGRSLFNAQTMVDSAGDVVAHHHKVHLYDMDEAWADEGEGFTTSVVKMRTVVREESASGARVVARGTANVLCTQGICMDINPYQFKAPWDAYELANAVKVAKEVNDDGTKLHQLLLFSSAWTNAHPNDTDELKRAPVDAADVVNYWFARLEPLRGTKAHFVCSNRIGEENLIKFCGCSCVIDMRAQKVLTFIPPRSEGAKLVHIVLEDDQDDLDHE</sequence>
<dbReference type="InterPro" id="IPR036526">
    <property type="entry name" value="C-N_Hydrolase_sf"/>
</dbReference>
<accession>A0A7S0PL24</accession>
<evidence type="ECO:0000259" key="1">
    <source>
        <dbReference type="PROSITE" id="PS50263"/>
    </source>
</evidence>
<dbReference type="GO" id="GO:0070773">
    <property type="term" value="F:protein-N-terminal glutamine amidohydrolase activity"/>
    <property type="evidence" value="ECO:0007669"/>
    <property type="project" value="InterPro"/>
</dbReference>
<dbReference type="InterPro" id="IPR039703">
    <property type="entry name" value="Nta1"/>
</dbReference>
<dbReference type="GO" id="GO:0008418">
    <property type="term" value="F:protein-N-terminal asparagine amidohydrolase activity"/>
    <property type="evidence" value="ECO:0007669"/>
    <property type="project" value="InterPro"/>
</dbReference>
<dbReference type="AlphaFoldDB" id="A0A7S0PL24"/>
<dbReference type="PROSITE" id="PS50263">
    <property type="entry name" value="CN_HYDROLASE"/>
    <property type="match status" value="1"/>
</dbReference>
<dbReference type="GO" id="GO:0030163">
    <property type="term" value="P:protein catabolic process"/>
    <property type="evidence" value="ECO:0007669"/>
    <property type="project" value="TreeGrafter"/>
</dbReference>
<feature type="domain" description="CN hydrolase" evidence="1">
    <location>
        <begin position="7"/>
        <end position="309"/>
    </location>
</feature>